<dbReference type="InterPro" id="IPR001314">
    <property type="entry name" value="Peptidase_S1A"/>
</dbReference>
<proteinExistence type="predicted"/>
<keyword evidence="9" id="KW-1185">Reference proteome</keyword>
<reference evidence="8" key="1">
    <citation type="submission" date="2025-08" db="UniProtKB">
        <authorList>
            <consortium name="Ensembl"/>
        </authorList>
    </citation>
    <scope>IDENTIFICATION</scope>
</reference>
<evidence type="ECO:0000256" key="5">
    <source>
        <dbReference type="ARBA" id="ARBA00023157"/>
    </source>
</evidence>
<feature type="chain" id="PRO_5017329329" evidence="6">
    <location>
        <begin position="22"/>
        <end position="312"/>
    </location>
</feature>
<dbReference type="AlphaFoldDB" id="A0A3B4YWP9"/>
<sequence>MELKLLCAAVLSAFMVTGNNAQSSVCGTAPLNTKIVGGQSAVPGAWPWQASLYMNGIFFCGGSLINNQWVLTGAQCFPSTSTSGLVVYLGRDKQSVTTSPNQQSRSVTMVIKHPSYNSINFNNDIALVKLSSTVMFTNYIRPVCLAAADSIYKAGTKTWVTGWGYVQTNKPLPFPYSLQEVSVPVVSNSQCNKVYGGITSNMICAGVPSGGKDICFGDSGGPMVSKTGSRWVQAGVVSFGIGCAEPNFPGVYARVSEYQTWINSQISTNQPGFVTFNSSSSSSSSRSSAHFISLSVPLLLLSSLFVLSFSVC</sequence>
<feature type="domain" description="Peptidase S1" evidence="7">
    <location>
        <begin position="35"/>
        <end position="267"/>
    </location>
</feature>
<dbReference type="Gene3D" id="2.40.10.10">
    <property type="entry name" value="Trypsin-like serine proteases"/>
    <property type="match status" value="2"/>
</dbReference>
<evidence type="ECO:0000313" key="8">
    <source>
        <dbReference type="Ensembl" id="ENSSLDP00000027179.1"/>
    </source>
</evidence>
<dbReference type="CDD" id="cd00190">
    <property type="entry name" value="Tryp_SPc"/>
    <property type="match status" value="1"/>
</dbReference>
<keyword evidence="5" id="KW-1015">Disulfide bond</keyword>
<dbReference type="Proteomes" id="UP000261360">
    <property type="component" value="Unplaced"/>
</dbReference>
<dbReference type="SUPFAM" id="SSF50494">
    <property type="entry name" value="Trypsin-like serine proteases"/>
    <property type="match status" value="1"/>
</dbReference>
<evidence type="ECO:0000256" key="1">
    <source>
        <dbReference type="ARBA" id="ARBA00022670"/>
    </source>
</evidence>
<keyword evidence="3" id="KW-0378">Hydrolase</keyword>
<dbReference type="InterPro" id="IPR033116">
    <property type="entry name" value="TRYPSIN_SER"/>
</dbReference>
<dbReference type="STRING" id="1841481.ENSSLDP00000027179"/>
<keyword evidence="4" id="KW-0720">Serine protease</keyword>
<dbReference type="SMART" id="SM00020">
    <property type="entry name" value="Tryp_SPc"/>
    <property type="match status" value="1"/>
</dbReference>
<dbReference type="GO" id="GO:0006508">
    <property type="term" value="P:proteolysis"/>
    <property type="evidence" value="ECO:0007669"/>
    <property type="project" value="UniProtKB-KW"/>
</dbReference>
<dbReference type="InterPro" id="IPR009003">
    <property type="entry name" value="Peptidase_S1_PA"/>
</dbReference>
<dbReference type="PROSITE" id="PS00135">
    <property type="entry name" value="TRYPSIN_SER"/>
    <property type="match status" value="1"/>
</dbReference>
<keyword evidence="1" id="KW-0645">Protease</keyword>
<evidence type="ECO:0000259" key="7">
    <source>
        <dbReference type="PROSITE" id="PS50240"/>
    </source>
</evidence>
<dbReference type="PANTHER" id="PTHR24252:SF7">
    <property type="entry name" value="HYALIN"/>
    <property type="match status" value="1"/>
</dbReference>
<keyword evidence="2 6" id="KW-0732">Signal</keyword>
<dbReference type="Pfam" id="PF00089">
    <property type="entry name" value="Trypsin"/>
    <property type="match status" value="1"/>
</dbReference>
<reference evidence="8" key="2">
    <citation type="submission" date="2025-09" db="UniProtKB">
        <authorList>
            <consortium name="Ensembl"/>
        </authorList>
    </citation>
    <scope>IDENTIFICATION</scope>
</reference>
<dbReference type="PANTHER" id="PTHR24252">
    <property type="entry name" value="ACROSIN-RELATED"/>
    <property type="match status" value="1"/>
</dbReference>
<feature type="signal peptide" evidence="6">
    <location>
        <begin position="1"/>
        <end position="21"/>
    </location>
</feature>
<dbReference type="GO" id="GO:0004252">
    <property type="term" value="F:serine-type endopeptidase activity"/>
    <property type="evidence" value="ECO:0007669"/>
    <property type="project" value="InterPro"/>
</dbReference>
<dbReference type="Ensembl" id="ENSSLDT00000028015.1">
    <property type="protein sequence ID" value="ENSSLDP00000027179.1"/>
    <property type="gene ID" value="ENSSLDG00000021119.1"/>
</dbReference>
<name>A0A3B4YWP9_SERLL</name>
<protein>
    <submittedName>
        <fullName evidence="8">Serine protease 27-like</fullName>
    </submittedName>
</protein>
<dbReference type="GeneTree" id="ENSGT00940000163160"/>
<dbReference type="FunFam" id="2.40.10.10:FF:000024">
    <property type="entry name" value="Serine protease 53"/>
    <property type="match status" value="1"/>
</dbReference>
<evidence type="ECO:0000256" key="4">
    <source>
        <dbReference type="ARBA" id="ARBA00022825"/>
    </source>
</evidence>
<evidence type="ECO:0000256" key="6">
    <source>
        <dbReference type="SAM" id="SignalP"/>
    </source>
</evidence>
<evidence type="ECO:0000256" key="3">
    <source>
        <dbReference type="ARBA" id="ARBA00022801"/>
    </source>
</evidence>
<dbReference type="PRINTS" id="PR00722">
    <property type="entry name" value="CHYMOTRYPSIN"/>
</dbReference>
<dbReference type="InterPro" id="IPR043504">
    <property type="entry name" value="Peptidase_S1_PA_chymotrypsin"/>
</dbReference>
<accession>A0A3B4YWP9</accession>
<organism evidence="8 9">
    <name type="scientific">Seriola lalandi dorsalis</name>
    <dbReference type="NCBI Taxonomy" id="1841481"/>
    <lineage>
        <taxon>Eukaryota</taxon>
        <taxon>Metazoa</taxon>
        <taxon>Chordata</taxon>
        <taxon>Craniata</taxon>
        <taxon>Vertebrata</taxon>
        <taxon>Euteleostomi</taxon>
        <taxon>Actinopterygii</taxon>
        <taxon>Neopterygii</taxon>
        <taxon>Teleostei</taxon>
        <taxon>Neoteleostei</taxon>
        <taxon>Acanthomorphata</taxon>
        <taxon>Carangaria</taxon>
        <taxon>Carangiformes</taxon>
        <taxon>Carangidae</taxon>
        <taxon>Seriola</taxon>
    </lineage>
</organism>
<evidence type="ECO:0000313" key="9">
    <source>
        <dbReference type="Proteomes" id="UP000261360"/>
    </source>
</evidence>
<dbReference type="InterPro" id="IPR001254">
    <property type="entry name" value="Trypsin_dom"/>
</dbReference>
<dbReference type="PROSITE" id="PS50240">
    <property type="entry name" value="TRYPSIN_DOM"/>
    <property type="match status" value="1"/>
</dbReference>
<evidence type="ECO:0000256" key="2">
    <source>
        <dbReference type="ARBA" id="ARBA00022729"/>
    </source>
</evidence>